<dbReference type="GO" id="GO:0016020">
    <property type="term" value="C:membrane"/>
    <property type="evidence" value="ECO:0007669"/>
    <property type="project" value="UniProtKB-SubCell"/>
</dbReference>
<comment type="subcellular location">
    <subcellularLocation>
        <location evidence="1">Membrane</location>
        <topology evidence="1">Multi-pass membrane protein</topology>
    </subcellularLocation>
</comment>
<keyword evidence="2 6" id="KW-0812">Transmembrane</keyword>
<feature type="transmembrane region" description="Helical" evidence="6">
    <location>
        <begin position="49"/>
        <end position="72"/>
    </location>
</feature>
<evidence type="ECO:0000256" key="1">
    <source>
        <dbReference type="ARBA" id="ARBA00004141"/>
    </source>
</evidence>
<evidence type="ECO:0000313" key="7">
    <source>
        <dbReference type="EMBL" id="PXF49863.1"/>
    </source>
</evidence>
<organism evidence="7 8">
    <name type="scientific">Gracilariopsis chorda</name>
    <dbReference type="NCBI Taxonomy" id="448386"/>
    <lineage>
        <taxon>Eukaryota</taxon>
        <taxon>Rhodophyta</taxon>
        <taxon>Florideophyceae</taxon>
        <taxon>Rhodymeniophycidae</taxon>
        <taxon>Gracilariales</taxon>
        <taxon>Gracilariaceae</taxon>
        <taxon>Gracilariopsis</taxon>
    </lineage>
</organism>
<gene>
    <name evidence="7" type="ORF">BWQ96_00023</name>
</gene>
<evidence type="ECO:0000256" key="3">
    <source>
        <dbReference type="ARBA" id="ARBA00022989"/>
    </source>
</evidence>
<dbReference type="AlphaFoldDB" id="A0A2V3J6C4"/>
<keyword evidence="3 6" id="KW-1133">Transmembrane helix</keyword>
<dbReference type="Pfam" id="PF15795">
    <property type="entry name" value="Spec3"/>
    <property type="match status" value="1"/>
</dbReference>
<dbReference type="Proteomes" id="UP000247409">
    <property type="component" value="Unassembled WGS sequence"/>
</dbReference>
<reference evidence="7 8" key="1">
    <citation type="journal article" date="2018" name="Mol. Biol. Evol.">
        <title>Analysis of the draft genome of the red seaweed Gracilariopsis chorda provides insights into genome size evolution in Rhodophyta.</title>
        <authorList>
            <person name="Lee J."/>
            <person name="Yang E.C."/>
            <person name="Graf L."/>
            <person name="Yang J.H."/>
            <person name="Qiu H."/>
            <person name="Zel Zion U."/>
            <person name="Chan C.X."/>
            <person name="Stephens T.G."/>
            <person name="Weber A.P.M."/>
            <person name="Boo G.H."/>
            <person name="Boo S.M."/>
            <person name="Kim K.M."/>
            <person name="Shin Y."/>
            <person name="Jung M."/>
            <person name="Lee S.J."/>
            <person name="Yim H.S."/>
            <person name="Lee J.H."/>
            <person name="Bhattacharya D."/>
            <person name="Yoon H.S."/>
        </authorList>
    </citation>
    <scope>NUCLEOTIDE SEQUENCE [LARGE SCALE GENOMIC DNA]</scope>
    <source>
        <strain evidence="7 8">SKKU-2015</strain>
        <tissue evidence="7">Whole body</tissue>
    </source>
</reference>
<dbReference type="InterPro" id="IPR026673">
    <property type="entry name" value="SPEC3/Stum"/>
</dbReference>
<keyword evidence="8" id="KW-1185">Reference proteome</keyword>
<evidence type="ECO:0000256" key="5">
    <source>
        <dbReference type="SAM" id="MobiDB-lite"/>
    </source>
</evidence>
<evidence type="ECO:0000256" key="6">
    <source>
        <dbReference type="SAM" id="Phobius"/>
    </source>
</evidence>
<evidence type="ECO:0000313" key="8">
    <source>
        <dbReference type="Proteomes" id="UP000247409"/>
    </source>
</evidence>
<feature type="transmembrane region" description="Helical" evidence="6">
    <location>
        <begin position="21"/>
        <end position="43"/>
    </location>
</feature>
<dbReference type="EMBL" id="NBIV01000001">
    <property type="protein sequence ID" value="PXF49863.1"/>
    <property type="molecule type" value="Genomic_DNA"/>
</dbReference>
<protein>
    <submittedName>
        <fullName evidence="7">Uncharacterized protein</fullName>
    </submittedName>
</protein>
<keyword evidence="4 6" id="KW-0472">Membrane</keyword>
<sequence length="108" mass="11486">MKIPEQVYSGMPRGLSSTAALVILAINVFAPGVGTIISAFLGTECMNETVFVGILQLLTSPLLGLGFFWAIAWSIRLYRKHSTADETPTSATDEETPLVGEAAVQQAS</sequence>
<evidence type="ECO:0000256" key="4">
    <source>
        <dbReference type="ARBA" id="ARBA00023136"/>
    </source>
</evidence>
<proteinExistence type="predicted"/>
<name>A0A2V3J6C4_9FLOR</name>
<comment type="caution">
    <text evidence="7">The sequence shown here is derived from an EMBL/GenBank/DDBJ whole genome shotgun (WGS) entry which is preliminary data.</text>
</comment>
<dbReference type="OrthoDB" id="361532at2759"/>
<evidence type="ECO:0000256" key="2">
    <source>
        <dbReference type="ARBA" id="ARBA00022692"/>
    </source>
</evidence>
<feature type="region of interest" description="Disordered" evidence="5">
    <location>
        <begin position="84"/>
        <end position="108"/>
    </location>
</feature>
<accession>A0A2V3J6C4</accession>